<reference evidence="3" key="1">
    <citation type="submission" date="2021-06" db="EMBL/GenBank/DDBJ databases">
        <authorList>
            <person name="Kallberg Y."/>
            <person name="Tangrot J."/>
            <person name="Rosling A."/>
        </authorList>
    </citation>
    <scope>NUCLEOTIDE SEQUENCE</scope>
    <source>
        <strain evidence="3">BR232B</strain>
    </source>
</reference>
<accession>A0A9N9DBY8</accession>
<comment type="caution">
    <text evidence="3">The sequence shown here is derived from an EMBL/GenBank/DDBJ whole genome shotgun (WGS) entry which is preliminary data.</text>
</comment>
<dbReference type="EMBL" id="CAJVPI010002104">
    <property type="protein sequence ID" value="CAG8635726.1"/>
    <property type="molecule type" value="Genomic_DNA"/>
</dbReference>
<protein>
    <submittedName>
        <fullName evidence="3">10342_t:CDS:1</fullName>
    </submittedName>
</protein>
<evidence type="ECO:0000259" key="2">
    <source>
        <dbReference type="Pfam" id="PF12776"/>
    </source>
</evidence>
<feature type="domain" description="Myb/SANT-like" evidence="2">
    <location>
        <begin position="4"/>
        <end position="44"/>
    </location>
</feature>
<dbReference type="InterPro" id="IPR024752">
    <property type="entry name" value="Myb/SANT-like_dom"/>
</dbReference>
<dbReference type="OrthoDB" id="2426857at2759"/>
<evidence type="ECO:0000313" key="3">
    <source>
        <dbReference type="EMBL" id="CAG8635726.1"/>
    </source>
</evidence>
<feature type="compositionally biased region" description="Polar residues" evidence="1">
    <location>
        <begin position="139"/>
        <end position="149"/>
    </location>
</feature>
<sequence>SRVDFWNSIANTINQRFGTTYTGQQCNNRFQNLVRDYNSMCRYIAGSKTGKRSRAGERYFEEFNSHFWERPETSFDILHNTNTSTRRRRRNRTPSPTYEVATSERNENITTGNNQDNGNNVNNVNDVSGDSGRNANDVGGNSSNNTNDVSGDLGGNLDNATSPSELANITSSLNVSVSRNDSDISMFDVEGSHPLIWNL</sequence>
<feature type="non-terminal residue" evidence="3">
    <location>
        <position position="199"/>
    </location>
</feature>
<feature type="compositionally biased region" description="Low complexity" evidence="1">
    <location>
        <begin position="112"/>
        <end position="132"/>
    </location>
</feature>
<gene>
    <name evidence="3" type="ORF">PBRASI_LOCUS9495</name>
</gene>
<feature type="region of interest" description="Disordered" evidence="1">
    <location>
        <begin position="79"/>
        <end position="163"/>
    </location>
</feature>
<dbReference type="Proteomes" id="UP000789739">
    <property type="component" value="Unassembled WGS sequence"/>
</dbReference>
<organism evidence="3 4">
    <name type="scientific">Paraglomus brasilianum</name>
    <dbReference type="NCBI Taxonomy" id="144538"/>
    <lineage>
        <taxon>Eukaryota</taxon>
        <taxon>Fungi</taxon>
        <taxon>Fungi incertae sedis</taxon>
        <taxon>Mucoromycota</taxon>
        <taxon>Glomeromycotina</taxon>
        <taxon>Glomeromycetes</taxon>
        <taxon>Paraglomerales</taxon>
        <taxon>Paraglomeraceae</taxon>
        <taxon>Paraglomus</taxon>
    </lineage>
</organism>
<name>A0A9N9DBY8_9GLOM</name>
<evidence type="ECO:0000256" key="1">
    <source>
        <dbReference type="SAM" id="MobiDB-lite"/>
    </source>
</evidence>
<dbReference type="AlphaFoldDB" id="A0A9N9DBY8"/>
<keyword evidence="4" id="KW-1185">Reference proteome</keyword>
<dbReference type="Pfam" id="PF12776">
    <property type="entry name" value="Myb_DNA-bind_3"/>
    <property type="match status" value="1"/>
</dbReference>
<proteinExistence type="predicted"/>
<evidence type="ECO:0000313" key="4">
    <source>
        <dbReference type="Proteomes" id="UP000789739"/>
    </source>
</evidence>